<accession>A0A0M3J100</accession>
<dbReference type="AlphaFoldDB" id="A0A0M3J100"/>
<dbReference type="EMBL" id="UYRR01001009">
    <property type="protein sequence ID" value="VDK18396.1"/>
    <property type="molecule type" value="Genomic_DNA"/>
</dbReference>
<proteinExistence type="predicted"/>
<name>A0A0M3J100_ANISI</name>
<protein>
    <submittedName>
        <fullName evidence="2 4">Uncharacterized protein</fullName>
    </submittedName>
</protein>
<evidence type="ECO:0000313" key="3">
    <source>
        <dbReference type="Proteomes" id="UP000267096"/>
    </source>
</evidence>
<dbReference type="WBParaSite" id="ASIM_0000119401-mRNA-1">
    <property type="protein sequence ID" value="ASIM_0000119401-mRNA-1"/>
    <property type="gene ID" value="ASIM_0000119401"/>
</dbReference>
<evidence type="ECO:0000256" key="1">
    <source>
        <dbReference type="SAM" id="MobiDB-lite"/>
    </source>
</evidence>
<organism evidence="4">
    <name type="scientific">Anisakis simplex</name>
    <name type="common">Herring worm</name>
    <dbReference type="NCBI Taxonomy" id="6269"/>
    <lineage>
        <taxon>Eukaryota</taxon>
        <taxon>Metazoa</taxon>
        <taxon>Ecdysozoa</taxon>
        <taxon>Nematoda</taxon>
        <taxon>Chromadorea</taxon>
        <taxon>Rhabditida</taxon>
        <taxon>Spirurina</taxon>
        <taxon>Ascaridomorpha</taxon>
        <taxon>Ascaridoidea</taxon>
        <taxon>Anisakidae</taxon>
        <taxon>Anisakis</taxon>
        <taxon>Anisakis simplex complex</taxon>
    </lineage>
</organism>
<reference evidence="4" key="1">
    <citation type="submission" date="2017-02" db="UniProtKB">
        <authorList>
            <consortium name="WormBaseParasite"/>
        </authorList>
    </citation>
    <scope>IDENTIFICATION</scope>
</reference>
<reference evidence="2 3" key="2">
    <citation type="submission" date="2018-11" db="EMBL/GenBank/DDBJ databases">
        <authorList>
            <consortium name="Pathogen Informatics"/>
        </authorList>
    </citation>
    <scope>NUCLEOTIDE SEQUENCE [LARGE SCALE GENOMIC DNA]</scope>
</reference>
<dbReference type="Proteomes" id="UP000267096">
    <property type="component" value="Unassembled WGS sequence"/>
</dbReference>
<feature type="region of interest" description="Disordered" evidence="1">
    <location>
        <begin position="1"/>
        <end position="37"/>
    </location>
</feature>
<feature type="compositionally biased region" description="Polar residues" evidence="1">
    <location>
        <begin position="22"/>
        <end position="33"/>
    </location>
</feature>
<gene>
    <name evidence="2" type="ORF">ASIM_LOCUS1083</name>
</gene>
<sequence length="67" mass="7634">MSTLPVDPKRFPIQIPPRQRTESCTSESSSVPTQRERRFSLTEMLGRRTSVSEAYKRYAGYTTHGGI</sequence>
<evidence type="ECO:0000313" key="4">
    <source>
        <dbReference type="WBParaSite" id="ASIM_0000119401-mRNA-1"/>
    </source>
</evidence>
<keyword evidence="3" id="KW-1185">Reference proteome</keyword>
<evidence type="ECO:0000313" key="2">
    <source>
        <dbReference type="EMBL" id="VDK18396.1"/>
    </source>
</evidence>